<dbReference type="Proteomes" id="UP001169719">
    <property type="component" value="Unassembled WGS sequence"/>
</dbReference>
<feature type="chain" id="PRO_5046981433" evidence="3">
    <location>
        <begin position="21"/>
        <end position="248"/>
    </location>
</feature>
<protein>
    <submittedName>
        <fullName evidence="4">MlaA family lipoprotein</fullName>
    </submittedName>
</protein>
<evidence type="ECO:0000256" key="1">
    <source>
        <dbReference type="ARBA" id="ARBA00010634"/>
    </source>
</evidence>
<accession>A0ABT7XY31</accession>
<dbReference type="Pfam" id="PF04333">
    <property type="entry name" value="MlaA"/>
    <property type="match status" value="1"/>
</dbReference>
<evidence type="ECO:0000313" key="4">
    <source>
        <dbReference type="EMBL" id="MDN2480682.1"/>
    </source>
</evidence>
<dbReference type="PANTHER" id="PTHR30035:SF3">
    <property type="entry name" value="INTERMEMBRANE PHOSPHOLIPID TRANSPORT SYSTEM LIPOPROTEIN MLAA"/>
    <property type="match status" value="1"/>
</dbReference>
<comment type="similarity">
    <text evidence="1">Belongs to the MlaA family.</text>
</comment>
<feature type="signal peptide" evidence="3">
    <location>
        <begin position="1"/>
        <end position="20"/>
    </location>
</feature>
<evidence type="ECO:0000256" key="2">
    <source>
        <dbReference type="ARBA" id="ARBA00022729"/>
    </source>
</evidence>
<dbReference type="PRINTS" id="PR01805">
    <property type="entry name" value="VACJLIPOPROT"/>
</dbReference>
<keyword evidence="4" id="KW-0449">Lipoprotein</keyword>
<gene>
    <name evidence="4" type="ORF">QWJ08_04700</name>
</gene>
<dbReference type="RefSeq" id="WP_289960874.1">
    <property type="nucleotide sequence ID" value="NZ_JAUEOZ010000001.1"/>
</dbReference>
<proteinExistence type="inferred from homology"/>
<dbReference type="EMBL" id="JAUEOZ010000001">
    <property type="protein sequence ID" value="MDN2480682.1"/>
    <property type="molecule type" value="Genomic_DNA"/>
</dbReference>
<dbReference type="PANTHER" id="PTHR30035">
    <property type="entry name" value="LIPOPROTEIN VACJ-RELATED"/>
    <property type="match status" value="1"/>
</dbReference>
<comment type="caution">
    <text evidence="4">The sequence shown here is derived from an EMBL/GenBank/DDBJ whole genome shotgun (WGS) entry which is preliminary data.</text>
</comment>
<keyword evidence="2 3" id="KW-0732">Signal</keyword>
<dbReference type="InterPro" id="IPR007428">
    <property type="entry name" value="MlaA"/>
</dbReference>
<evidence type="ECO:0000313" key="5">
    <source>
        <dbReference type="Proteomes" id="UP001169719"/>
    </source>
</evidence>
<name>A0ABT7XY31_9VIBR</name>
<dbReference type="PROSITE" id="PS51257">
    <property type="entry name" value="PROKAR_LIPOPROTEIN"/>
    <property type="match status" value="1"/>
</dbReference>
<sequence>MELKTPAVISTLLLSFLLTACSSIPQSDSADVNDPIEGFNRVMWEINYDYLDPYFVRPVSLGYVNYVPTPVRSGIANFLANLDEPHSMVNNLLMGNGEKAVTHFTRFFINTTLGIGGLFDIASEADITKYEEKTLGDAVGHYGVGNGPYVMVPAYGPWTLRETFDFADGLYVPLSYLNFWAGLGKWALEGMETRAALVSQEATLERSPDPYSLTRDVYLQRRDYTAEIERTQEGELDEDELDGYLDEF</sequence>
<reference evidence="4" key="1">
    <citation type="submission" date="2024-05" db="EMBL/GenBank/DDBJ databases">
        <title>Genome Sequences of Four Agar- Degrading Marine Bacteria.</title>
        <authorList>
            <person name="Phillips E.K."/>
            <person name="Shaffer J.C."/>
            <person name="Henson M.W."/>
            <person name="Temperton B."/>
            <person name="Thrash C.J."/>
            <person name="Martin M.O."/>
        </authorList>
    </citation>
    <scope>NUCLEOTIDE SEQUENCE</scope>
    <source>
        <strain evidence="4">EKP203</strain>
    </source>
</reference>
<evidence type="ECO:0000256" key="3">
    <source>
        <dbReference type="SAM" id="SignalP"/>
    </source>
</evidence>
<organism evidence="4 5">
    <name type="scientific">Vibrio agarivorans</name>
    <dbReference type="NCBI Taxonomy" id="153622"/>
    <lineage>
        <taxon>Bacteria</taxon>
        <taxon>Pseudomonadati</taxon>
        <taxon>Pseudomonadota</taxon>
        <taxon>Gammaproteobacteria</taxon>
        <taxon>Vibrionales</taxon>
        <taxon>Vibrionaceae</taxon>
        <taxon>Vibrio</taxon>
    </lineage>
</organism>
<keyword evidence="5" id="KW-1185">Reference proteome</keyword>